<dbReference type="GO" id="GO:0005634">
    <property type="term" value="C:nucleus"/>
    <property type="evidence" value="ECO:0007669"/>
    <property type="project" value="UniProtKB-SubCell"/>
</dbReference>
<feature type="domain" description="N-acetyltransferase" evidence="12">
    <location>
        <begin position="31"/>
        <end position="177"/>
    </location>
</feature>
<comment type="subcellular location">
    <subcellularLocation>
        <location evidence="2">Cytoplasm</location>
    </subcellularLocation>
    <subcellularLocation>
        <location evidence="1">Nucleus</location>
    </subcellularLocation>
</comment>
<keyword evidence="8" id="KW-0539">Nucleus</keyword>
<dbReference type="InterPro" id="IPR016181">
    <property type="entry name" value="Acyl_CoA_acyltransferase"/>
</dbReference>
<keyword evidence="9" id="KW-0012">Acyltransferase</keyword>
<keyword evidence="14" id="KW-1185">Reference proteome</keyword>
<keyword evidence="6" id="KW-0963">Cytoplasm</keyword>
<dbReference type="Proteomes" id="UP001515480">
    <property type="component" value="Unassembled WGS sequence"/>
</dbReference>
<keyword evidence="7" id="KW-0808">Transferase</keyword>
<dbReference type="EC" id="2.3.1.257" evidence="4"/>
<dbReference type="GO" id="GO:0010485">
    <property type="term" value="F:histone H4 acetyltransferase activity"/>
    <property type="evidence" value="ECO:0007669"/>
    <property type="project" value="InterPro"/>
</dbReference>
<dbReference type="Pfam" id="PF00583">
    <property type="entry name" value="Acetyltransf_1"/>
    <property type="match status" value="1"/>
</dbReference>
<dbReference type="GO" id="GO:0043998">
    <property type="term" value="F:histone H2A acetyltransferase activity"/>
    <property type="evidence" value="ECO:0007669"/>
    <property type="project" value="InterPro"/>
</dbReference>
<name>A0AB34J7P6_PRYPA</name>
<accession>A0AB34J7P6</accession>
<dbReference type="GO" id="GO:0005737">
    <property type="term" value="C:cytoplasm"/>
    <property type="evidence" value="ECO:0007669"/>
    <property type="project" value="UniProtKB-SubCell"/>
</dbReference>
<evidence type="ECO:0000313" key="14">
    <source>
        <dbReference type="Proteomes" id="UP001515480"/>
    </source>
</evidence>
<dbReference type="AlphaFoldDB" id="A0AB34J7P6"/>
<evidence type="ECO:0000256" key="6">
    <source>
        <dbReference type="ARBA" id="ARBA00022490"/>
    </source>
</evidence>
<evidence type="ECO:0000313" key="13">
    <source>
        <dbReference type="EMBL" id="KAL1515398.1"/>
    </source>
</evidence>
<comment type="catalytic activity">
    <reaction evidence="11">
        <text>N-terminal L-seryl-[histone H4] + acetyl-CoA = N-terminal N(alpha)-acetyl-L-seryl-[histone H4] + CoA + H(+)</text>
        <dbReference type="Rhea" id="RHEA:50596"/>
        <dbReference type="Rhea" id="RHEA-COMP:12740"/>
        <dbReference type="Rhea" id="RHEA-COMP:12743"/>
        <dbReference type="ChEBI" id="CHEBI:15378"/>
        <dbReference type="ChEBI" id="CHEBI:57287"/>
        <dbReference type="ChEBI" id="CHEBI:57288"/>
        <dbReference type="ChEBI" id="CHEBI:64738"/>
        <dbReference type="ChEBI" id="CHEBI:83690"/>
        <dbReference type="EC" id="2.3.1.257"/>
    </reaction>
</comment>
<sequence length="201" mass="22662">MAPDALEPAACAQEASPYQLEPLVITWFRGATVPTALLSQLLHLVETNMRRFGPTDTRRLLRQTTHPRQHLLLYLRGGSICAAASCRVCHEQRARVVYLYELQVVEAYRRRKIGAALLQQVEQFGRDEGAMGAMLTVNLANHAAIRFYSGCGFAVSPISPSACDPSRSECEYEIMQKVWDDATARELERRGERARKWLART</sequence>
<evidence type="ECO:0000256" key="2">
    <source>
        <dbReference type="ARBA" id="ARBA00004496"/>
    </source>
</evidence>
<reference evidence="13 14" key="1">
    <citation type="journal article" date="2024" name="Science">
        <title>Giant polyketide synthase enzymes in the biosynthesis of giant marine polyether toxins.</title>
        <authorList>
            <person name="Fallon T.R."/>
            <person name="Shende V.V."/>
            <person name="Wierzbicki I.H."/>
            <person name="Pendleton A.L."/>
            <person name="Watervoot N.F."/>
            <person name="Auber R.P."/>
            <person name="Gonzalez D.J."/>
            <person name="Wisecaver J.H."/>
            <person name="Moore B.S."/>
        </authorList>
    </citation>
    <scope>NUCLEOTIDE SEQUENCE [LARGE SCALE GENOMIC DNA]</scope>
    <source>
        <strain evidence="13 14">12B1</strain>
    </source>
</reference>
<evidence type="ECO:0000256" key="8">
    <source>
        <dbReference type="ARBA" id="ARBA00023242"/>
    </source>
</evidence>
<dbReference type="GO" id="GO:1990189">
    <property type="term" value="F:protein N-terminal-serine acetyltransferase activity"/>
    <property type="evidence" value="ECO:0007669"/>
    <property type="project" value="UniProtKB-EC"/>
</dbReference>
<gene>
    <name evidence="13" type="ORF">AB1Y20_002026</name>
</gene>
<evidence type="ECO:0000256" key="10">
    <source>
        <dbReference type="ARBA" id="ARBA00047821"/>
    </source>
</evidence>
<dbReference type="CDD" id="cd04301">
    <property type="entry name" value="NAT_SF"/>
    <property type="match status" value="1"/>
</dbReference>
<dbReference type="PROSITE" id="PS51186">
    <property type="entry name" value="GNAT"/>
    <property type="match status" value="1"/>
</dbReference>
<dbReference type="EMBL" id="JBGBPQ010000011">
    <property type="protein sequence ID" value="KAL1515398.1"/>
    <property type="molecule type" value="Genomic_DNA"/>
</dbReference>
<proteinExistence type="inferred from homology"/>
<comment type="caution">
    <text evidence="13">The sequence shown here is derived from an EMBL/GenBank/DDBJ whole genome shotgun (WGS) entry which is preliminary data.</text>
</comment>
<dbReference type="SUPFAM" id="SSF55729">
    <property type="entry name" value="Acyl-CoA N-acyltransferases (Nat)"/>
    <property type="match status" value="1"/>
</dbReference>
<evidence type="ECO:0000256" key="4">
    <source>
        <dbReference type="ARBA" id="ARBA00012950"/>
    </source>
</evidence>
<evidence type="ECO:0000256" key="9">
    <source>
        <dbReference type="ARBA" id="ARBA00023315"/>
    </source>
</evidence>
<dbReference type="PANTHER" id="PTHR20531">
    <property type="entry name" value="N-ALPHA-ACETYLTRANSFERASE 40"/>
    <property type="match status" value="1"/>
</dbReference>
<comment type="catalytic activity">
    <reaction evidence="10">
        <text>N-terminal L-seryl-[histone H2A] + acetyl-CoA = N-terminal N(alpha)-acetyl-L-seryl-[histone H2A] + CoA + H(+)</text>
        <dbReference type="Rhea" id="RHEA:50600"/>
        <dbReference type="Rhea" id="RHEA-COMP:12742"/>
        <dbReference type="Rhea" id="RHEA-COMP:12744"/>
        <dbReference type="ChEBI" id="CHEBI:15378"/>
        <dbReference type="ChEBI" id="CHEBI:57287"/>
        <dbReference type="ChEBI" id="CHEBI:57288"/>
        <dbReference type="ChEBI" id="CHEBI:64738"/>
        <dbReference type="ChEBI" id="CHEBI:83690"/>
        <dbReference type="EC" id="2.3.1.257"/>
    </reaction>
</comment>
<dbReference type="Gene3D" id="3.40.630.30">
    <property type="match status" value="1"/>
</dbReference>
<comment type="similarity">
    <text evidence="3">Belongs to the acetyltransferase family. NAA40 subfamily.</text>
</comment>
<evidence type="ECO:0000256" key="11">
    <source>
        <dbReference type="ARBA" id="ARBA00049524"/>
    </source>
</evidence>
<evidence type="ECO:0000259" key="12">
    <source>
        <dbReference type="PROSITE" id="PS51186"/>
    </source>
</evidence>
<dbReference type="InterPro" id="IPR000182">
    <property type="entry name" value="GNAT_dom"/>
</dbReference>
<evidence type="ECO:0000256" key="3">
    <source>
        <dbReference type="ARBA" id="ARBA00008870"/>
    </source>
</evidence>
<protein>
    <recommendedName>
        <fullName evidence="5">N-alpha-acetyltransferase 40</fullName>
        <ecNumber evidence="4">2.3.1.257</ecNumber>
    </recommendedName>
</protein>
<dbReference type="PANTHER" id="PTHR20531:SF1">
    <property type="entry name" value="N-ALPHA-ACETYLTRANSFERASE 40"/>
    <property type="match status" value="1"/>
</dbReference>
<dbReference type="InterPro" id="IPR039949">
    <property type="entry name" value="NAA40"/>
</dbReference>
<evidence type="ECO:0000256" key="1">
    <source>
        <dbReference type="ARBA" id="ARBA00004123"/>
    </source>
</evidence>
<evidence type="ECO:0000256" key="5">
    <source>
        <dbReference type="ARBA" id="ARBA00015043"/>
    </source>
</evidence>
<organism evidence="13 14">
    <name type="scientific">Prymnesium parvum</name>
    <name type="common">Toxic golden alga</name>
    <dbReference type="NCBI Taxonomy" id="97485"/>
    <lineage>
        <taxon>Eukaryota</taxon>
        <taxon>Haptista</taxon>
        <taxon>Haptophyta</taxon>
        <taxon>Prymnesiophyceae</taxon>
        <taxon>Prymnesiales</taxon>
        <taxon>Prymnesiaceae</taxon>
        <taxon>Prymnesium</taxon>
    </lineage>
</organism>
<evidence type="ECO:0000256" key="7">
    <source>
        <dbReference type="ARBA" id="ARBA00022679"/>
    </source>
</evidence>